<dbReference type="Pfam" id="PF02367">
    <property type="entry name" value="TsaE"/>
    <property type="match status" value="1"/>
</dbReference>
<keyword evidence="7" id="KW-0547">Nucleotide-binding</keyword>
<evidence type="ECO:0000256" key="10">
    <source>
        <dbReference type="ARBA" id="ARBA00032441"/>
    </source>
</evidence>
<evidence type="ECO:0000313" key="12">
    <source>
        <dbReference type="Proteomes" id="UP000830835"/>
    </source>
</evidence>
<evidence type="ECO:0000256" key="7">
    <source>
        <dbReference type="ARBA" id="ARBA00022741"/>
    </source>
</evidence>
<dbReference type="EMBL" id="JAFIRA010000045">
    <property type="protein sequence ID" value="MCJ2544043.1"/>
    <property type="molecule type" value="Genomic_DNA"/>
</dbReference>
<keyword evidence="8" id="KW-0067">ATP-binding</keyword>
<dbReference type="InterPro" id="IPR027417">
    <property type="entry name" value="P-loop_NTPase"/>
</dbReference>
<dbReference type="SUPFAM" id="SSF52540">
    <property type="entry name" value="P-loop containing nucleoside triphosphate hydrolases"/>
    <property type="match status" value="1"/>
</dbReference>
<keyword evidence="9" id="KW-0460">Magnesium</keyword>
<evidence type="ECO:0000256" key="4">
    <source>
        <dbReference type="ARBA" id="ARBA00022490"/>
    </source>
</evidence>
<accession>A0ABT0CE30</accession>
<reference evidence="11" key="1">
    <citation type="submission" date="2021-02" db="EMBL/GenBank/DDBJ databases">
        <title>The CRISPR/cas machinery reduction and long-range gene transfer in the hot spring cyanobacterium Synechococcus.</title>
        <authorList>
            <person name="Dvorak P."/>
            <person name="Jahodarova E."/>
            <person name="Hasler P."/>
            <person name="Poulickova A."/>
        </authorList>
    </citation>
    <scope>NUCLEOTIDE SEQUENCE</scope>
    <source>
        <strain evidence="11">Rupite</strain>
    </source>
</reference>
<comment type="subcellular location">
    <subcellularLocation>
        <location evidence="1">Cytoplasm</location>
    </subcellularLocation>
</comment>
<evidence type="ECO:0000256" key="8">
    <source>
        <dbReference type="ARBA" id="ARBA00022840"/>
    </source>
</evidence>
<dbReference type="Proteomes" id="UP000830835">
    <property type="component" value="Unassembled WGS sequence"/>
</dbReference>
<keyword evidence="5" id="KW-0819">tRNA processing</keyword>
<evidence type="ECO:0000256" key="3">
    <source>
        <dbReference type="ARBA" id="ARBA00019010"/>
    </source>
</evidence>
<evidence type="ECO:0000256" key="2">
    <source>
        <dbReference type="ARBA" id="ARBA00007599"/>
    </source>
</evidence>
<dbReference type="Gene3D" id="3.40.50.300">
    <property type="entry name" value="P-loop containing nucleotide triphosphate hydrolases"/>
    <property type="match status" value="1"/>
</dbReference>
<evidence type="ECO:0000313" key="11">
    <source>
        <dbReference type="EMBL" id="MCJ2544043.1"/>
    </source>
</evidence>
<dbReference type="InterPro" id="IPR003442">
    <property type="entry name" value="T6A_TsaE"/>
</dbReference>
<protein>
    <recommendedName>
        <fullName evidence="3">tRNA threonylcarbamoyladenosine biosynthesis protein TsaE</fullName>
    </recommendedName>
    <alternativeName>
        <fullName evidence="10">t(6)A37 threonylcarbamoyladenosine biosynthesis protein TsaE</fullName>
    </alternativeName>
</protein>
<keyword evidence="6" id="KW-0479">Metal-binding</keyword>
<name>A0ABT0CE30_THEVL</name>
<dbReference type="PANTHER" id="PTHR33540:SF2">
    <property type="entry name" value="TRNA THREONYLCARBAMOYLADENOSINE BIOSYNTHESIS PROTEIN TSAE"/>
    <property type="match status" value="1"/>
</dbReference>
<dbReference type="RefSeq" id="WP_244352195.1">
    <property type="nucleotide sequence ID" value="NZ_JAFIRA010000045.1"/>
</dbReference>
<dbReference type="PANTHER" id="PTHR33540">
    <property type="entry name" value="TRNA THREONYLCARBAMOYLADENOSINE BIOSYNTHESIS PROTEIN TSAE"/>
    <property type="match status" value="1"/>
</dbReference>
<evidence type="ECO:0000256" key="9">
    <source>
        <dbReference type="ARBA" id="ARBA00022842"/>
    </source>
</evidence>
<evidence type="ECO:0000256" key="1">
    <source>
        <dbReference type="ARBA" id="ARBA00004496"/>
    </source>
</evidence>
<comment type="similarity">
    <text evidence="2">Belongs to the TsaE family.</text>
</comment>
<keyword evidence="12" id="KW-1185">Reference proteome</keyword>
<proteinExistence type="inferred from homology"/>
<gene>
    <name evidence="11" type="primary">tsaE</name>
    <name evidence="11" type="ORF">JX360_14210</name>
</gene>
<sequence>MQSEGVWADGSPLVLPSAAATQALAALIGQMAEPGLVILLEGNLGSGKTTFVQGLGQGLGIPEPIDSPTFVLLQEYYTGRIPLFHCDLYRLESASAEDLGLEELWNNEGITAIEWPQHLSDLPSTYLWLHLQSDPQIDEFRFLHIKGKGSLTAQLWQQVHSVFSQIPQQKN</sequence>
<organism evidence="11 12">
    <name type="scientific">Thermostichus vulcanus str. 'Rupite'</name>
    <dbReference type="NCBI Taxonomy" id="2813851"/>
    <lineage>
        <taxon>Bacteria</taxon>
        <taxon>Bacillati</taxon>
        <taxon>Cyanobacteriota</taxon>
        <taxon>Cyanophyceae</taxon>
        <taxon>Thermostichales</taxon>
        <taxon>Thermostichaceae</taxon>
        <taxon>Thermostichus</taxon>
    </lineage>
</organism>
<keyword evidence="4" id="KW-0963">Cytoplasm</keyword>
<evidence type="ECO:0000256" key="5">
    <source>
        <dbReference type="ARBA" id="ARBA00022694"/>
    </source>
</evidence>
<dbReference type="NCBIfam" id="TIGR00150">
    <property type="entry name" value="T6A_YjeE"/>
    <property type="match status" value="1"/>
</dbReference>
<comment type="caution">
    <text evidence="11">The sequence shown here is derived from an EMBL/GenBank/DDBJ whole genome shotgun (WGS) entry which is preliminary data.</text>
</comment>
<evidence type="ECO:0000256" key="6">
    <source>
        <dbReference type="ARBA" id="ARBA00022723"/>
    </source>
</evidence>